<dbReference type="GO" id="GO:0005829">
    <property type="term" value="C:cytosol"/>
    <property type="evidence" value="ECO:0007669"/>
    <property type="project" value="TreeGrafter"/>
</dbReference>
<evidence type="ECO:0000256" key="2">
    <source>
        <dbReference type="ARBA" id="ARBA00023125"/>
    </source>
</evidence>
<evidence type="ECO:0000313" key="5">
    <source>
        <dbReference type="EMBL" id="PTB96339.1"/>
    </source>
</evidence>
<dbReference type="SUPFAM" id="SSF47413">
    <property type="entry name" value="lambda repressor-like DNA-binding domains"/>
    <property type="match status" value="1"/>
</dbReference>
<evidence type="ECO:0000259" key="4">
    <source>
        <dbReference type="PROSITE" id="PS50943"/>
    </source>
</evidence>
<name>A0A2T4DR94_9BACT</name>
<evidence type="ECO:0000313" key="6">
    <source>
        <dbReference type="Proteomes" id="UP000240608"/>
    </source>
</evidence>
<dbReference type="AlphaFoldDB" id="A0A2T4DR94"/>
<protein>
    <submittedName>
        <fullName evidence="5">XRE family transcriptional regulator</fullName>
    </submittedName>
</protein>
<evidence type="ECO:0000256" key="1">
    <source>
        <dbReference type="ARBA" id="ARBA00023015"/>
    </source>
</evidence>
<dbReference type="Pfam" id="PF01381">
    <property type="entry name" value="HTH_3"/>
    <property type="match status" value="1"/>
</dbReference>
<organism evidence="5 6">
    <name type="scientific">Marivirga lumbricoides</name>
    <dbReference type="NCBI Taxonomy" id="1046115"/>
    <lineage>
        <taxon>Bacteria</taxon>
        <taxon>Pseudomonadati</taxon>
        <taxon>Bacteroidota</taxon>
        <taxon>Cytophagia</taxon>
        <taxon>Cytophagales</taxon>
        <taxon>Marivirgaceae</taxon>
        <taxon>Marivirga</taxon>
    </lineage>
</organism>
<dbReference type="GO" id="GO:0003700">
    <property type="term" value="F:DNA-binding transcription factor activity"/>
    <property type="evidence" value="ECO:0007669"/>
    <property type="project" value="TreeGrafter"/>
</dbReference>
<keyword evidence="2" id="KW-0238">DNA-binding</keyword>
<dbReference type="Gene3D" id="1.10.260.40">
    <property type="entry name" value="lambda repressor-like DNA-binding domains"/>
    <property type="match status" value="1"/>
</dbReference>
<dbReference type="EMBL" id="PYVU01000055">
    <property type="protein sequence ID" value="PTB96339.1"/>
    <property type="molecule type" value="Genomic_DNA"/>
</dbReference>
<comment type="caution">
    <text evidence="5">The sequence shown here is derived from an EMBL/GenBank/DDBJ whole genome shotgun (WGS) entry which is preliminary data.</text>
</comment>
<dbReference type="PANTHER" id="PTHR46797:SF23">
    <property type="entry name" value="HTH-TYPE TRANSCRIPTIONAL REGULATOR SUTR"/>
    <property type="match status" value="1"/>
</dbReference>
<reference evidence="5 6" key="1">
    <citation type="submission" date="2018-03" db="EMBL/GenBank/DDBJ databases">
        <title>Cross-interface Injection: A General Nanoliter Liquid Handling Method Applied to Single Cells Genome Amplification Automated Nanoliter Liquid Handling Applied to Single Cell Multiple Displacement Amplification.</title>
        <authorList>
            <person name="Yun J."/>
            <person name="Xu P."/>
            <person name="Xu J."/>
            <person name="Dai X."/>
            <person name="Wang Y."/>
            <person name="Zheng X."/>
            <person name="Cao C."/>
            <person name="Yi Q."/>
            <person name="Zhu Y."/>
            <person name="Wang L."/>
            <person name="Dong Z."/>
            <person name="Huang Y."/>
            <person name="Huang L."/>
            <person name="Du W."/>
        </authorList>
    </citation>
    <scope>NUCLEOTIDE SEQUENCE [LARGE SCALE GENOMIC DNA]</scope>
    <source>
        <strain evidence="5 6">Z-D1-2</strain>
    </source>
</reference>
<dbReference type="InterPro" id="IPR001387">
    <property type="entry name" value="Cro/C1-type_HTH"/>
</dbReference>
<dbReference type="Proteomes" id="UP000240608">
    <property type="component" value="Unassembled WGS sequence"/>
</dbReference>
<gene>
    <name evidence="5" type="ORF">C9994_07785</name>
</gene>
<dbReference type="InterPro" id="IPR050807">
    <property type="entry name" value="TransReg_Diox_bact_type"/>
</dbReference>
<dbReference type="PANTHER" id="PTHR46797">
    <property type="entry name" value="HTH-TYPE TRANSCRIPTIONAL REGULATOR"/>
    <property type="match status" value="1"/>
</dbReference>
<dbReference type="GO" id="GO:0003677">
    <property type="term" value="F:DNA binding"/>
    <property type="evidence" value="ECO:0007669"/>
    <property type="project" value="UniProtKB-KW"/>
</dbReference>
<keyword evidence="1" id="KW-0805">Transcription regulation</keyword>
<sequence>MVCVLAFGLQLLLIVEIQKRIGAKIAKIRKQRGLTQEDLADLAAIHPDYMGKIERGERSPSLVRFLRILDALKFNYGEFFQDFEA</sequence>
<dbReference type="InterPro" id="IPR010982">
    <property type="entry name" value="Lambda_DNA-bd_dom_sf"/>
</dbReference>
<feature type="domain" description="HTH cro/C1-type" evidence="4">
    <location>
        <begin position="25"/>
        <end position="79"/>
    </location>
</feature>
<accession>A0A2T4DR94</accession>
<evidence type="ECO:0000256" key="3">
    <source>
        <dbReference type="ARBA" id="ARBA00023163"/>
    </source>
</evidence>
<dbReference type="PROSITE" id="PS50943">
    <property type="entry name" value="HTH_CROC1"/>
    <property type="match status" value="1"/>
</dbReference>
<dbReference type="SMART" id="SM00530">
    <property type="entry name" value="HTH_XRE"/>
    <property type="match status" value="1"/>
</dbReference>
<proteinExistence type="predicted"/>
<dbReference type="CDD" id="cd00093">
    <property type="entry name" value="HTH_XRE"/>
    <property type="match status" value="1"/>
</dbReference>
<keyword evidence="3" id="KW-0804">Transcription</keyword>